<evidence type="ECO:0000256" key="3">
    <source>
        <dbReference type="ARBA" id="ARBA00023004"/>
    </source>
</evidence>
<sequence length="141" mass="15439">MNRRRLLVWLGWGSVGAWLSGIASLLTGCAPKSGEDAEGFARFVNLAVLDESGFILQDFFAKDPVIVVRDPADKNVIHAVNALCTHQQCLVNWQQDKAVFVCPCHGSTFAPDGKYLQGPAKAALQTFPTKIHEDDVWVKAD</sequence>
<keyword evidence="9" id="KW-1185">Reference proteome</keyword>
<dbReference type="AlphaFoldDB" id="A0A928VNU5"/>
<evidence type="ECO:0000256" key="6">
    <source>
        <dbReference type="ARBA" id="ARBA00034078"/>
    </source>
</evidence>
<comment type="caution">
    <text evidence="8">The sequence shown here is derived from an EMBL/GenBank/DDBJ whole genome shotgun (WGS) entry which is preliminary data.</text>
</comment>
<protein>
    <submittedName>
        <fullName evidence="8">Ubiquinol-cytochrome c reductase iron-sulfur subunit</fullName>
    </submittedName>
</protein>
<organism evidence="8 9">
    <name type="scientific">Romeriopsis navalis LEGE 11480</name>
    <dbReference type="NCBI Taxonomy" id="2777977"/>
    <lineage>
        <taxon>Bacteria</taxon>
        <taxon>Bacillati</taxon>
        <taxon>Cyanobacteriota</taxon>
        <taxon>Cyanophyceae</taxon>
        <taxon>Leptolyngbyales</taxon>
        <taxon>Leptolyngbyaceae</taxon>
        <taxon>Romeriopsis</taxon>
        <taxon>Romeriopsis navalis</taxon>
    </lineage>
</organism>
<evidence type="ECO:0000259" key="7">
    <source>
        <dbReference type="PROSITE" id="PS51296"/>
    </source>
</evidence>
<dbReference type="InterPro" id="IPR017941">
    <property type="entry name" value="Rieske_2Fe-2S"/>
</dbReference>
<dbReference type="PRINTS" id="PR00162">
    <property type="entry name" value="RIESKE"/>
</dbReference>
<dbReference type="Pfam" id="PF00355">
    <property type="entry name" value="Rieske"/>
    <property type="match status" value="1"/>
</dbReference>
<keyword evidence="5" id="KW-1015">Disulfide bond</keyword>
<dbReference type="InterPro" id="IPR014349">
    <property type="entry name" value="Rieske_Fe-S_prot"/>
</dbReference>
<dbReference type="EMBL" id="JADEXQ010000085">
    <property type="protein sequence ID" value="MBE9032038.1"/>
    <property type="molecule type" value="Genomic_DNA"/>
</dbReference>
<keyword evidence="4" id="KW-0411">Iron-sulfur</keyword>
<keyword evidence="1" id="KW-0001">2Fe-2S</keyword>
<dbReference type="Gene3D" id="2.102.10.10">
    <property type="entry name" value="Rieske [2Fe-2S] iron-sulphur domain"/>
    <property type="match status" value="1"/>
</dbReference>
<dbReference type="GO" id="GO:0046872">
    <property type="term" value="F:metal ion binding"/>
    <property type="evidence" value="ECO:0007669"/>
    <property type="project" value="UniProtKB-KW"/>
</dbReference>
<accession>A0A928VNU5</accession>
<dbReference type="GO" id="GO:0051537">
    <property type="term" value="F:2 iron, 2 sulfur cluster binding"/>
    <property type="evidence" value="ECO:0007669"/>
    <property type="project" value="UniProtKB-KW"/>
</dbReference>
<dbReference type="InterPro" id="IPR036922">
    <property type="entry name" value="Rieske_2Fe-2S_sf"/>
</dbReference>
<evidence type="ECO:0000256" key="1">
    <source>
        <dbReference type="ARBA" id="ARBA00022714"/>
    </source>
</evidence>
<evidence type="ECO:0000256" key="4">
    <source>
        <dbReference type="ARBA" id="ARBA00023014"/>
    </source>
</evidence>
<feature type="domain" description="Rieske" evidence="7">
    <location>
        <begin position="46"/>
        <end position="138"/>
    </location>
</feature>
<gene>
    <name evidence="8" type="ORF">IQ266_20070</name>
</gene>
<dbReference type="PROSITE" id="PS51296">
    <property type="entry name" value="RIESKE"/>
    <property type="match status" value="1"/>
</dbReference>
<comment type="cofactor">
    <cofactor evidence="6">
        <name>[2Fe-2S] cluster</name>
        <dbReference type="ChEBI" id="CHEBI:190135"/>
    </cofactor>
</comment>
<dbReference type="GO" id="GO:0016705">
    <property type="term" value="F:oxidoreductase activity, acting on paired donors, with incorporation or reduction of molecular oxygen"/>
    <property type="evidence" value="ECO:0007669"/>
    <property type="project" value="UniProtKB-ARBA"/>
</dbReference>
<evidence type="ECO:0000313" key="8">
    <source>
        <dbReference type="EMBL" id="MBE9032038.1"/>
    </source>
</evidence>
<name>A0A928VNU5_9CYAN</name>
<evidence type="ECO:0000313" key="9">
    <source>
        <dbReference type="Proteomes" id="UP000625316"/>
    </source>
</evidence>
<dbReference type="CDD" id="cd03467">
    <property type="entry name" value="Rieske"/>
    <property type="match status" value="1"/>
</dbReference>
<dbReference type="RefSeq" id="WP_264326863.1">
    <property type="nucleotide sequence ID" value="NZ_JADEXQ010000085.1"/>
</dbReference>
<dbReference type="PROSITE" id="PS51257">
    <property type="entry name" value="PROKAR_LIPOPROTEIN"/>
    <property type="match status" value="1"/>
</dbReference>
<keyword evidence="3" id="KW-0408">Iron</keyword>
<dbReference type="InterPro" id="IPR005805">
    <property type="entry name" value="Rieske_Fe-S_prot_C"/>
</dbReference>
<dbReference type="SUPFAM" id="SSF50022">
    <property type="entry name" value="ISP domain"/>
    <property type="match status" value="1"/>
</dbReference>
<proteinExistence type="predicted"/>
<dbReference type="GO" id="GO:0016020">
    <property type="term" value="C:membrane"/>
    <property type="evidence" value="ECO:0007669"/>
    <property type="project" value="InterPro"/>
</dbReference>
<dbReference type="PANTHER" id="PTHR10134">
    <property type="entry name" value="CYTOCHROME B-C1 COMPLEX SUBUNIT RIESKE, MITOCHONDRIAL"/>
    <property type="match status" value="1"/>
</dbReference>
<evidence type="ECO:0000256" key="2">
    <source>
        <dbReference type="ARBA" id="ARBA00022723"/>
    </source>
</evidence>
<dbReference type="GO" id="GO:0004497">
    <property type="term" value="F:monooxygenase activity"/>
    <property type="evidence" value="ECO:0007669"/>
    <property type="project" value="UniProtKB-ARBA"/>
</dbReference>
<dbReference type="Proteomes" id="UP000625316">
    <property type="component" value="Unassembled WGS sequence"/>
</dbReference>
<evidence type="ECO:0000256" key="5">
    <source>
        <dbReference type="ARBA" id="ARBA00023157"/>
    </source>
</evidence>
<keyword evidence="2" id="KW-0479">Metal-binding</keyword>
<reference evidence="8" key="1">
    <citation type="submission" date="2020-10" db="EMBL/GenBank/DDBJ databases">
        <authorList>
            <person name="Castelo-Branco R."/>
            <person name="Eusebio N."/>
            <person name="Adriana R."/>
            <person name="Vieira A."/>
            <person name="Brugerolle De Fraissinette N."/>
            <person name="Rezende De Castro R."/>
            <person name="Schneider M.P."/>
            <person name="Vasconcelos V."/>
            <person name="Leao P.N."/>
        </authorList>
    </citation>
    <scope>NUCLEOTIDE SEQUENCE</scope>
    <source>
        <strain evidence="8">LEGE 11480</strain>
    </source>
</reference>